<dbReference type="InterPro" id="IPR046952">
    <property type="entry name" value="GSHR/TRXR-like"/>
</dbReference>
<evidence type="ECO:0000256" key="8">
    <source>
        <dbReference type="ARBA" id="ARBA00023284"/>
    </source>
</evidence>
<keyword evidence="10" id="KW-0547">Nucleotide-binding</keyword>
<gene>
    <name evidence="15" type="ORF">SPHA_45495</name>
</gene>
<dbReference type="Gene3D" id="3.30.390.30">
    <property type="match status" value="1"/>
</dbReference>
<evidence type="ECO:0000256" key="2">
    <source>
        <dbReference type="ARBA" id="ARBA00012610"/>
    </source>
</evidence>
<keyword evidence="8 12" id="KW-0676">Redox-active center</keyword>
<dbReference type="InterPro" id="IPR016156">
    <property type="entry name" value="FAD/NAD-linked_Rdtase_dimer_sf"/>
</dbReference>
<keyword evidence="3 12" id="KW-0285">Flavoprotein</keyword>
<evidence type="ECO:0000259" key="13">
    <source>
        <dbReference type="Pfam" id="PF02852"/>
    </source>
</evidence>
<evidence type="ECO:0000256" key="9">
    <source>
        <dbReference type="PIRSR" id="PIRSR000350-2"/>
    </source>
</evidence>
<dbReference type="GO" id="GO:0050660">
    <property type="term" value="F:flavin adenine dinucleotide binding"/>
    <property type="evidence" value="ECO:0007669"/>
    <property type="project" value="InterPro"/>
</dbReference>
<dbReference type="InterPro" id="IPR001100">
    <property type="entry name" value="Pyr_nuc-diS_OxRdtase"/>
</dbReference>
<dbReference type="InterPro" id="IPR012999">
    <property type="entry name" value="Pyr_OxRdtase_I_AS"/>
</dbReference>
<dbReference type="GO" id="GO:0006749">
    <property type="term" value="P:glutathione metabolic process"/>
    <property type="evidence" value="ECO:0007669"/>
    <property type="project" value="TreeGrafter"/>
</dbReference>
<dbReference type="GO" id="GO:0004362">
    <property type="term" value="F:glutathione-disulfide reductase (NADPH) activity"/>
    <property type="evidence" value="ECO:0007669"/>
    <property type="project" value="TreeGrafter"/>
</dbReference>
<dbReference type="PRINTS" id="PR00411">
    <property type="entry name" value="PNDRDTASEI"/>
</dbReference>
<dbReference type="InterPro" id="IPR023753">
    <property type="entry name" value="FAD/NAD-binding_dom"/>
</dbReference>
<dbReference type="PRINTS" id="PR00368">
    <property type="entry name" value="FADPNR"/>
</dbReference>
<dbReference type="PROSITE" id="PS00076">
    <property type="entry name" value="PYRIDINE_REDOX_1"/>
    <property type="match status" value="1"/>
</dbReference>
<feature type="disulfide bond" description="Redox-active" evidence="11">
    <location>
        <begin position="88"/>
        <end position="93"/>
    </location>
</feature>
<evidence type="ECO:0000256" key="12">
    <source>
        <dbReference type="RuleBase" id="RU003691"/>
    </source>
</evidence>
<dbReference type="GO" id="GO:0005829">
    <property type="term" value="C:cytosol"/>
    <property type="evidence" value="ECO:0007669"/>
    <property type="project" value="TreeGrafter"/>
</dbReference>
<feature type="binding site" evidence="10">
    <location>
        <position position="361"/>
    </location>
    <ligand>
        <name>FAD</name>
        <dbReference type="ChEBI" id="CHEBI:57692"/>
    </ligand>
</feature>
<dbReference type="Pfam" id="PF07992">
    <property type="entry name" value="Pyr_redox_2"/>
    <property type="match status" value="1"/>
</dbReference>
<dbReference type="PIRSF" id="PIRSF000350">
    <property type="entry name" value="Mercury_reductase_MerA"/>
    <property type="match status" value="1"/>
</dbReference>
<keyword evidence="10" id="KW-0520">NAD</keyword>
<keyword evidence="7" id="KW-1015">Disulfide bond</keyword>
<name>A0A812D3N0_ACAPH</name>
<dbReference type="Proteomes" id="UP000597762">
    <property type="component" value="Unassembled WGS sequence"/>
</dbReference>
<evidence type="ECO:0000256" key="7">
    <source>
        <dbReference type="ARBA" id="ARBA00023157"/>
    </source>
</evidence>
<evidence type="ECO:0000313" key="16">
    <source>
        <dbReference type="Proteomes" id="UP000597762"/>
    </source>
</evidence>
<dbReference type="NCBIfam" id="TIGR01438">
    <property type="entry name" value="TGR"/>
    <property type="match status" value="1"/>
</dbReference>
<keyword evidence="4 10" id="KW-0274">FAD</keyword>
<feature type="domain" description="FAD/NAD(P)-binding" evidence="14">
    <location>
        <begin position="42"/>
        <end position="377"/>
    </location>
</feature>
<dbReference type="GO" id="GO:0005739">
    <property type="term" value="C:mitochondrion"/>
    <property type="evidence" value="ECO:0007669"/>
    <property type="project" value="TreeGrafter"/>
</dbReference>
<evidence type="ECO:0000256" key="10">
    <source>
        <dbReference type="PIRSR" id="PIRSR000350-3"/>
    </source>
</evidence>
<dbReference type="PANTHER" id="PTHR42737:SF7">
    <property type="entry name" value="THIOREDOXIN-DISULFIDE REDUCTASE"/>
    <property type="match status" value="1"/>
</dbReference>
<evidence type="ECO:0000256" key="4">
    <source>
        <dbReference type="ARBA" id="ARBA00022827"/>
    </source>
</evidence>
<organism evidence="15 16">
    <name type="scientific">Acanthosepion pharaonis</name>
    <name type="common">Pharaoh cuttlefish</name>
    <name type="synonym">Sepia pharaonis</name>
    <dbReference type="NCBI Taxonomy" id="158019"/>
    <lineage>
        <taxon>Eukaryota</taxon>
        <taxon>Metazoa</taxon>
        <taxon>Spiralia</taxon>
        <taxon>Lophotrochozoa</taxon>
        <taxon>Mollusca</taxon>
        <taxon>Cephalopoda</taxon>
        <taxon>Coleoidea</taxon>
        <taxon>Decapodiformes</taxon>
        <taxon>Sepiida</taxon>
        <taxon>Sepiina</taxon>
        <taxon>Sepiidae</taxon>
        <taxon>Acanthosepion</taxon>
    </lineage>
</organism>
<feature type="binding site" evidence="10">
    <location>
        <position position="160"/>
    </location>
    <ligand>
        <name>FAD</name>
        <dbReference type="ChEBI" id="CHEBI:57692"/>
    </ligand>
</feature>
<feature type="binding site" evidence="10">
    <location>
        <position position="316"/>
    </location>
    <ligand>
        <name>NAD(+)</name>
        <dbReference type="ChEBI" id="CHEBI:57540"/>
    </ligand>
</feature>
<dbReference type="GO" id="GO:0045454">
    <property type="term" value="P:cell redox homeostasis"/>
    <property type="evidence" value="ECO:0007669"/>
    <property type="project" value="InterPro"/>
</dbReference>
<evidence type="ECO:0000256" key="5">
    <source>
        <dbReference type="ARBA" id="ARBA00022857"/>
    </source>
</evidence>
<dbReference type="InterPro" id="IPR006338">
    <property type="entry name" value="Thioredoxin/glutathione_Rdtase"/>
</dbReference>
<dbReference type="AlphaFoldDB" id="A0A812D3N0"/>
<evidence type="ECO:0000259" key="14">
    <source>
        <dbReference type="Pfam" id="PF07992"/>
    </source>
</evidence>
<dbReference type="EC" id="1.8.1.9" evidence="2"/>
<dbReference type="GO" id="GO:0034599">
    <property type="term" value="P:cellular response to oxidative stress"/>
    <property type="evidence" value="ECO:0007669"/>
    <property type="project" value="TreeGrafter"/>
</dbReference>
<dbReference type="SUPFAM" id="SSF51905">
    <property type="entry name" value="FAD/NAD(P)-binding domain"/>
    <property type="match status" value="1"/>
</dbReference>
<accession>A0A812D3N0</accession>
<dbReference type="Gene3D" id="3.50.50.60">
    <property type="entry name" value="FAD/NAD(P)-binding domain"/>
    <property type="match status" value="2"/>
</dbReference>
<protein>
    <recommendedName>
        <fullName evidence="2">thioredoxin-disulfide reductase (NADPH)</fullName>
        <ecNumber evidence="2">1.8.1.9</ecNumber>
    </recommendedName>
</protein>
<sequence length="515" mass="55900">MAVSHISKQFLKRFSRHFKTFINGKYISGIVRTYCTRTDNSFDLIVVGGGSGGLACAKEAASFGKKVAVLDFVSPSTQGVKWGLGGTCVNVGCIPKKLMHQAALLGQAIKDAKSFGWNIPETSFSWEVMAANVQSHVKSLNWGHRVQLKDKDVTYFNAKGSFLDNKTLEAVNAKGQKKILKGDQFVIAVGGRPTIPNIPGALDYSITSDDLFWLKESPGKTLVVGASYVALECAGFLAGVGLDVTVMVRSIPLRGFDQEMAKLVCTHMEKHGVKFLPKCLPQQLDKITNGQIRVKYTSGVGEKMEDHFNTVLMATGRWPETKALNLHNTSVEIDSSTGKIIGGFNNDLEKSSADNIYAIGDILLNRPELTPVAIRAGKLLARRLFGGSTLQMDYTSIGTTVFTPLEYSCVGISEEEAIHKFGEDSIEEYTVPQRDASQCFTKFICMREGAGKLVGLHYLGPNAGEVMQGFVTAFRAGASMTTVMNTVGIHPTCAEEIVKLNITKRSGEDPQVTGC</sequence>
<dbReference type="SUPFAM" id="SSF55424">
    <property type="entry name" value="FAD/NAD-linked reductases, dimerisation (C-terminal) domain"/>
    <property type="match status" value="1"/>
</dbReference>
<comment type="similarity">
    <text evidence="1 12">Belongs to the class-I pyridine nucleotide-disulfide oxidoreductase family.</text>
</comment>
<keyword evidence="5" id="KW-0521">NADP</keyword>
<dbReference type="GO" id="GO:0004791">
    <property type="term" value="F:thioredoxin-disulfide reductase (NADPH) activity"/>
    <property type="evidence" value="ECO:0007669"/>
    <property type="project" value="UniProtKB-EC"/>
</dbReference>
<proteinExistence type="inferred from homology"/>
<dbReference type="FunFam" id="3.50.50.60:FF:000190">
    <property type="entry name" value="Thioredoxin reductase"/>
    <property type="match status" value="1"/>
</dbReference>
<feature type="domain" description="Pyridine nucleotide-disulphide oxidoreductase dimerisation" evidence="13">
    <location>
        <begin position="399"/>
        <end position="499"/>
    </location>
</feature>
<evidence type="ECO:0000313" key="15">
    <source>
        <dbReference type="EMBL" id="CAE1285538.1"/>
    </source>
</evidence>
<keyword evidence="6 12" id="KW-0560">Oxidoreductase</keyword>
<dbReference type="InterPro" id="IPR036188">
    <property type="entry name" value="FAD/NAD-bd_sf"/>
</dbReference>
<comment type="caution">
    <text evidence="15">The sequence shown here is derived from an EMBL/GenBank/DDBJ whole genome shotgun (WGS) entry which is preliminary data.</text>
</comment>
<dbReference type="Pfam" id="PF02852">
    <property type="entry name" value="Pyr_redox_dim"/>
    <property type="match status" value="1"/>
</dbReference>
<feature type="active site" description="Proton acceptor" evidence="9">
    <location>
        <position position="490"/>
    </location>
</feature>
<evidence type="ECO:0000256" key="1">
    <source>
        <dbReference type="ARBA" id="ARBA00007532"/>
    </source>
</evidence>
<evidence type="ECO:0000256" key="11">
    <source>
        <dbReference type="PIRSR" id="PIRSR000350-4"/>
    </source>
</evidence>
<dbReference type="EMBL" id="CAHIKZ030002346">
    <property type="protein sequence ID" value="CAE1285538.1"/>
    <property type="molecule type" value="Genomic_DNA"/>
</dbReference>
<comment type="cofactor">
    <cofactor evidence="10">
        <name>FAD</name>
        <dbReference type="ChEBI" id="CHEBI:57692"/>
    </cofactor>
    <text evidence="10">Binds 1 FAD per subunit.</text>
</comment>
<feature type="binding site" evidence="10">
    <location>
        <begin position="225"/>
        <end position="232"/>
    </location>
    <ligand>
        <name>NAD(+)</name>
        <dbReference type="ChEBI" id="CHEBI:57540"/>
    </ligand>
</feature>
<feature type="binding site" evidence="10">
    <location>
        <position position="97"/>
    </location>
    <ligand>
        <name>FAD</name>
        <dbReference type="ChEBI" id="CHEBI:57692"/>
    </ligand>
</feature>
<dbReference type="InterPro" id="IPR004099">
    <property type="entry name" value="Pyr_nucl-diS_OxRdtase_dimer"/>
</dbReference>
<keyword evidence="16" id="KW-1185">Reference proteome</keyword>
<reference evidence="15" key="1">
    <citation type="submission" date="2021-01" db="EMBL/GenBank/DDBJ databases">
        <authorList>
            <person name="Li R."/>
            <person name="Bekaert M."/>
        </authorList>
    </citation>
    <scope>NUCLEOTIDE SEQUENCE</scope>
    <source>
        <strain evidence="15">Farmed</strain>
    </source>
</reference>
<evidence type="ECO:0000256" key="3">
    <source>
        <dbReference type="ARBA" id="ARBA00022630"/>
    </source>
</evidence>
<evidence type="ECO:0000256" key="6">
    <source>
        <dbReference type="ARBA" id="ARBA00023002"/>
    </source>
</evidence>
<dbReference type="PANTHER" id="PTHR42737">
    <property type="entry name" value="GLUTATHIONE REDUCTASE"/>
    <property type="match status" value="1"/>
</dbReference>
<dbReference type="OrthoDB" id="5956163at2759"/>